<keyword evidence="1" id="KW-1133">Transmembrane helix</keyword>
<evidence type="ECO:0000256" key="1">
    <source>
        <dbReference type="SAM" id="Phobius"/>
    </source>
</evidence>
<dbReference type="HOGENOM" id="CLU_1504330_0_0_1"/>
<dbReference type="InParanoid" id="F8PYU9"/>
<keyword evidence="3" id="KW-1185">Reference proteome</keyword>
<gene>
    <name evidence="2" type="ORF">SERLA73DRAFT_152782</name>
</gene>
<name>F8PYU9_SERL3</name>
<protein>
    <submittedName>
        <fullName evidence="2">Uncharacterized protein</fullName>
    </submittedName>
</protein>
<sequence length="179" mass="19854">MQLGCFVDVVNIFDNTGFPLKLSLLGLCVCSATIFPSFGLLFDLEQSFERLLFSRSTRIKYGGKMSLQVKVWGQQVLDAKEVSPYGPTPIKAWFIPQGKDHFYWLEKWNIIKAWVSECVLHQLGPSSKTGSNQHKAVGAWTNSGSSSNFPTSPCVIKKHNFVAITHSTSSESLKYTGGT</sequence>
<keyword evidence="1" id="KW-0812">Transmembrane</keyword>
<dbReference type="Proteomes" id="UP000008063">
    <property type="component" value="Unassembled WGS sequence"/>
</dbReference>
<feature type="transmembrane region" description="Helical" evidence="1">
    <location>
        <begin position="22"/>
        <end position="42"/>
    </location>
</feature>
<accession>F8PYU9</accession>
<dbReference type="AlphaFoldDB" id="F8PYU9"/>
<evidence type="ECO:0000313" key="2">
    <source>
        <dbReference type="EMBL" id="EGN99062.1"/>
    </source>
</evidence>
<keyword evidence="1" id="KW-0472">Membrane</keyword>
<evidence type="ECO:0000313" key="3">
    <source>
        <dbReference type="Proteomes" id="UP000008063"/>
    </source>
</evidence>
<reference evidence="3" key="1">
    <citation type="journal article" date="2011" name="Science">
        <title>The plant cell wall-decomposing machinery underlies the functional diversity of forest fungi.</title>
        <authorList>
            <person name="Eastwood D.C."/>
            <person name="Floudas D."/>
            <person name="Binder M."/>
            <person name="Majcherczyk A."/>
            <person name="Schneider P."/>
            <person name="Aerts A."/>
            <person name="Asiegbu F.O."/>
            <person name="Baker S.E."/>
            <person name="Barry K."/>
            <person name="Bendiksby M."/>
            <person name="Blumentritt M."/>
            <person name="Coutinho P.M."/>
            <person name="Cullen D."/>
            <person name="de Vries R.P."/>
            <person name="Gathman A."/>
            <person name="Goodell B."/>
            <person name="Henrissat B."/>
            <person name="Ihrmark K."/>
            <person name="Kauserud H."/>
            <person name="Kohler A."/>
            <person name="LaButti K."/>
            <person name="Lapidus A."/>
            <person name="Lavin J.L."/>
            <person name="Lee Y.-H."/>
            <person name="Lindquist E."/>
            <person name="Lilly W."/>
            <person name="Lucas S."/>
            <person name="Morin E."/>
            <person name="Murat C."/>
            <person name="Oguiza J.A."/>
            <person name="Park J."/>
            <person name="Pisabarro A.G."/>
            <person name="Riley R."/>
            <person name="Rosling A."/>
            <person name="Salamov A."/>
            <person name="Schmidt O."/>
            <person name="Schmutz J."/>
            <person name="Skrede I."/>
            <person name="Stenlid J."/>
            <person name="Wiebenga A."/>
            <person name="Xie X."/>
            <person name="Kuees U."/>
            <person name="Hibbett D.S."/>
            <person name="Hoffmeister D."/>
            <person name="Hoegberg N."/>
            <person name="Martin F."/>
            <person name="Grigoriev I.V."/>
            <person name="Watkinson S.C."/>
        </authorList>
    </citation>
    <scope>NUCLEOTIDE SEQUENCE [LARGE SCALE GENOMIC DNA]</scope>
    <source>
        <strain evidence="3">strain S7.3</strain>
    </source>
</reference>
<proteinExistence type="predicted"/>
<organism evidence="3">
    <name type="scientific">Serpula lacrymans var. lacrymans (strain S7.3)</name>
    <name type="common">Dry rot fungus</name>
    <dbReference type="NCBI Taxonomy" id="936435"/>
    <lineage>
        <taxon>Eukaryota</taxon>
        <taxon>Fungi</taxon>
        <taxon>Dikarya</taxon>
        <taxon>Basidiomycota</taxon>
        <taxon>Agaricomycotina</taxon>
        <taxon>Agaricomycetes</taxon>
        <taxon>Agaricomycetidae</taxon>
        <taxon>Boletales</taxon>
        <taxon>Coniophorineae</taxon>
        <taxon>Serpulaceae</taxon>
        <taxon>Serpula</taxon>
    </lineage>
</organism>
<dbReference type="EMBL" id="GL945480">
    <property type="protein sequence ID" value="EGN99062.1"/>
    <property type="molecule type" value="Genomic_DNA"/>
</dbReference>